<name>A0A5A7P0Y5_STRAF</name>
<dbReference type="OrthoDB" id="1897399at2759"/>
<comment type="caution">
    <text evidence="1">The sequence shown here is derived from an EMBL/GenBank/DDBJ whole genome shotgun (WGS) entry which is preliminary data.</text>
</comment>
<accession>A0A5A7P0Y5</accession>
<dbReference type="GO" id="GO:0006508">
    <property type="term" value="P:proteolysis"/>
    <property type="evidence" value="ECO:0007669"/>
    <property type="project" value="UniProtKB-KW"/>
</dbReference>
<dbReference type="GO" id="GO:0008233">
    <property type="term" value="F:peptidase activity"/>
    <property type="evidence" value="ECO:0007669"/>
    <property type="project" value="UniProtKB-KW"/>
</dbReference>
<keyword evidence="2" id="KW-1185">Reference proteome</keyword>
<proteinExistence type="predicted"/>
<reference evidence="2" key="1">
    <citation type="journal article" date="2019" name="Curr. Biol.">
        <title>Genome Sequence of Striga asiatica Provides Insight into the Evolution of Plant Parasitism.</title>
        <authorList>
            <person name="Yoshida S."/>
            <person name="Kim S."/>
            <person name="Wafula E.K."/>
            <person name="Tanskanen J."/>
            <person name="Kim Y.M."/>
            <person name="Honaas L."/>
            <person name="Yang Z."/>
            <person name="Spallek T."/>
            <person name="Conn C.E."/>
            <person name="Ichihashi Y."/>
            <person name="Cheong K."/>
            <person name="Cui S."/>
            <person name="Der J.P."/>
            <person name="Gundlach H."/>
            <person name="Jiao Y."/>
            <person name="Hori C."/>
            <person name="Ishida J.K."/>
            <person name="Kasahara H."/>
            <person name="Kiba T."/>
            <person name="Kim M.S."/>
            <person name="Koo N."/>
            <person name="Laohavisit A."/>
            <person name="Lee Y.H."/>
            <person name="Lumba S."/>
            <person name="McCourt P."/>
            <person name="Mortimer J.C."/>
            <person name="Mutuku J.M."/>
            <person name="Nomura T."/>
            <person name="Sasaki-Sekimoto Y."/>
            <person name="Seto Y."/>
            <person name="Wang Y."/>
            <person name="Wakatake T."/>
            <person name="Sakakibara H."/>
            <person name="Demura T."/>
            <person name="Yamaguchi S."/>
            <person name="Yoneyama K."/>
            <person name="Manabe R.I."/>
            <person name="Nelson D.C."/>
            <person name="Schulman A.H."/>
            <person name="Timko M.P."/>
            <person name="dePamphilis C.W."/>
            <person name="Choi D."/>
            <person name="Shirasu K."/>
        </authorList>
    </citation>
    <scope>NUCLEOTIDE SEQUENCE [LARGE SCALE GENOMIC DNA]</scope>
    <source>
        <strain evidence="2">cv. UVA1</strain>
    </source>
</reference>
<gene>
    <name evidence="1" type="ORF">STAS_02115</name>
</gene>
<protein>
    <submittedName>
        <fullName evidence="1">ATP-dependent protease ATPase subunit HslU</fullName>
    </submittedName>
</protein>
<evidence type="ECO:0000313" key="1">
    <source>
        <dbReference type="EMBL" id="GER26463.1"/>
    </source>
</evidence>
<keyword evidence="1" id="KW-0645">Protease</keyword>
<dbReference type="Proteomes" id="UP000325081">
    <property type="component" value="Unassembled WGS sequence"/>
</dbReference>
<dbReference type="EMBL" id="BKCP01001113">
    <property type="protein sequence ID" value="GER26463.1"/>
    <property type="molecule type" value="Genomic_DNA"/>
</dbReference>
<sequence>MFDGFPELSRVFNARMIINIAAAANDVLLEPESFGLFSKHLLEIDIILTELQSCHLSDSPIARLAFESLKFDVKKVDAIIDKQVQKLGALLPPPLVWFETSATKSESLSKLSPLSALRPSRESPAAIKRLQDEMHRAQHEVSCSRVEIVDKLKQGLTIDLDFTNDMLKKIARAYVRVVDKCQCHLWMIINLQVRIPIEFQLRWQYSVYLGVLDVGFSIFTVAKEEERGTTRLPSVTL</sequence>
<dbReference type="AlphaFoldDB" id="A0A5A7P0Y5"/>
<keyword evidence="1" id="KW-0378">Hydrolase</keyword>
<organism evidence="1 2">
    <name type="scientific">Striga asiatica</name>
    <name type="common">Asiatic witchweed</name>
    <name type="synonym">Buchnera asiatica</name>
    <dbReference type="NCBI Taxonomy" id="4170"/>
    <lineage>
        <taxon>Eukaryota</taxon>
        <taxon>Viridiplantae</taxon>
        <taxon>Streptophyta</taxon>
        <taxon>Embryophyta</taxon>
        <taxon>Tracheophyta</taxon>
        <taxon>Spermatophyta</taxon>
        <taxon>Magnoliopsida</taxon>
        <taxon>eudicotyledons</taxon>
        <taxon>Gunneridae</taxon>
        <taxon>Pentapetalae</taxon>
        <taxon>asterids</taxon>
        <taxon>lamiids</taxon>
        <taxon>Lamiales</taxon>
        <taxon>Orobanchaceae</taxon>
        <taxon>Buchnereae</taxon>
        <taxon>Striga</taxon>
    </lineage>
</organism>
<evidence type="ECO:0000313" key="2">
    <source>
        <dbReference type="Proteomes" id="UP000325081"/>
    </source>
</evidence>